<dbReference type="AlphaFoldDB" id="A0A433NQE6"/>
<gene>
    <name evidence="1" type="ORF">PCC6912_08830</name>
</gene>
<evidence type="ECO:0000313" key="1">
    <source>
        <dbReference type="EMBL" id="RUR86058.1"/>
    </source>
</evidence>
<dbReference type="EMBL" id="RSCJ01000002">
    <property type="protein sequence ID" value="RUR86058.1"/>
    <property type="molecule type" value="Genomic_DNA"/>
</dbReference>
<keyword evidence="2" id="KW-1185">Reference proteome</keyword>
<accession>A0A433NQE6</accession>
<sequence length="111" mass="12810">MNLLNVQLARYKFIETVAHLLQINLNFKIKAMEQSQHEQRQAAAKDFQQSLGELQHILQENSAEEEIPKLPDDNINDEQFADRTSVIDLAAWEDAVADIEQYLQEKEKADS</sequence>
<comment type="caution">
    <text evidence="1">The sequence shown here is derived from an EMBL/GenBank/DDBJ whole genome shotgun (WGS) entry which is preliminary data.</text>
</comment>
<protein>
    <submittedName>
        <fullName evidence="1">Uncharacterized protein</fullName>
    </submittedName>
</protein>
<dbReference type="Proteomes" id="UP000268857">
    <property type="component" value="Unassembled WGS sequence"/>
</dbReference>
<name>A0A433NQE6_CHLFR</name>
<evidence type="ECO:0000313" key="2">
    <source>
        <dbReference type="Proteomes" id="UP000268857"/>
    </source>
</evidence>
<organism evidence="1 2">
    <name type="scientific">Chlorogloeopsis fritschii PCC 6912</name>
    <dbReference type="NCBI Taxonomy" id="211165"/>
    <lineage>
        <taxon>Bacteria</taxon>
        <taxon>Bacillati</taxon>
        <taxon>Cyanobacteriota</taxon>
        <taxon>Cyanophyceae</taxon>
        <taxon>Nostocales</taxon>
        <taxon>Chlorogloeopsidaceae</taxon>
        <taxon>Chlorogloeopsis</taxon>
    </lineage>
</organism>
<dbReference type="OrthoDB" id="515899at2"/>
<reference evidence="1 2" key="1">
    <citation type="journal article" date="2019" name="Genome Biol. Evol.">
        <title>Day and night: Metabolic profiles and evolutionary relationships of six axenic non-marine cyanobacteria.</title>
        <authorList>
            <person name="Will S.E."/>
            <person name="Henke P."/>
            <person name="Boedeker C."/>
            <person name="Huang S."/>
            <person name="Brinkmann H."/>
            <person name="Rohde M."/>
            <person name="Jarek M."/>
            <person name="Friedl T."/>
            <person name="Seufert S."/>
            <person name="Schumacher M."/>
            <person name="Overmann J."/>
            <person name="Neumann-Schaal M."/>
            <person name="Petersen J."/>
        </authorList>
    </citation>
    <scope>NUCLEOTIDE SEQUENCE [LARGE SCALE GENOMIC DNA]</scope>
    <source>
        <strain evidence="1 2">PCC 6912</strain>
    </source>
</reference>
<proteinExistence type="predicted"/>